<evidence type="ECO:0000256" key="1">
    <source>
        <dbReference type="ARBA" id="ARBA00022676"/>
    </source>
</evidence>
<dbReference type="OrthoDB" id="9801609at2"/>
<dbReference type="Pfam" id="PF13439">
    <property type="entry name" value="Glyco_transf_4"/>
    <property type="match status" value="1"/>
</dbReference>
<dbReference type="Gene3D" id="3.40.50.2000">
    <property type="entry name" value="Glycogen Phosphorylase B"/>
    <property type="match status" value="2"/>
</dbReference>
<keyword evidence="1" id="KW-0328">Glycosyltransferase</keyword>
<evidence type="ECO:0000256" key="2">
    <source>
        <dbReference type="ARBA" id="ARBA00022679"/>
    </source>
</evidence>
<evidence type="ECO:0000259" key="3">
    <source>
        <dbReference type="Pfam" id="PF00534"/>
    </source>
</evidence>
<name>A0A255DH10_9MYCO</name>
<dbReference type="Proteomes" id="UP000216063">
    <property type="component" value="Unassembled WGS sequence"/>
</dbReference>
<dbReference type="AlphaFoldDB" id="A0A255DH10"/>
<comment type="caution">
    <text evidence="5">The sequence shown here is derived from an EMBL/GenBank/DDBJ whole genome shotgun (WGS) entry which is preliminary data.</text>
</comment>
<dbReference type="PANTHER" id="PTHR46401">
    <property type="entry name" value="GLYCOSYLTRANSFERASE WBBK-RELATED"/>
    <property type="match status" value="1"/>
</dbReference>
<keyword evidence="6" id="KW-1185">Reference proteome</keyword>
<feature type="domain" description="Glycosyltransferase subfamily 4-like N-terminal" evidence="4">
    <location>
        <begin position="35"/>
        <end position="186"/>
    </location>
</feature>
<dbReference type="CDD" id="cd03809">
    <property type="entry name" value="GT4_MtfB-like"/>
    <property type="match status" value="1"/>
</dbReference>
<accession>A0A255DH10</accession>
<dbReference type="EMBL" id="NOZR01000011">
    <property type="protein sequence ID" value="OYN78666.1"/>
    <property type="molecule type" value="Genomic_DNA"/>
</dbReference>
<evidence type="ECO:0000259" key="4">
    <source>
        <dbReference type="Pfam" id="PF13439"/>
    </source>
</evidence>
<dbReference type="SUPFAM" id="SSF53756">
    <property type="entry name" value="UDP-Glycosyltransferase/glycogen phosphorylase"/>
    <property type="match status" value="1"/>
</dbReference>
<keyword evidence="2 5" id="KW-0808">Transferase</keyword>
<organism evidence="5 6">
    <name type="scientific">Mycolicibacterium sphagni</name>
    <dbReference type="NCBI Taxonomy" id="1786"/>
    <lineage>
        <taxon>Bacteria</taxon>
        <taxon>Bacillati</taxon>
        <taxon>Actinomycetota</taxon>
        <taxon>Actinomycetes</taxon>
        <taxon>Mycobacteriales</taxon>
        <taxon>Mycobacteriaceae</taxon>
        <taxon>Mycolicibacterium</taxon>
    </lineage>
</organism>
<protein>
    <submittedName>
        <fullName evidence="5">Glycosyl transferase family 1</fullName>
    </submittedName>
</protein>
<dbReference type="GO" id="GO:0016757">
    <property type="term" value="F:glycosyltransferase activity"/>
    <property type="evidence" value="ECO:0007669"/>
    <property type="project" value="UniProtKB-KW"/>
</dbReference>
<sequence>MSAPPAGGSVDLLFDARHIRQSGIGTYIATLLPHLEETLARRGRSLAVLANEQTAPSLSGSTMVVLAEPDGAPMYGVAEQKAWRHALQTVRPRAMWVPHYPFPLALLEPRYRPVLAFVTVHDVLHLQKEEISGHSRLRQAYARAMLNLDGRRARRIFSPSQATATALVQAVPSAKVTVTPIPVDESWLAPVDPTLSPVQGRYILYVGNAKYHKNLPLLLDAYADVGESIPQNLVIAGGGEAVRATDGRVGELAAKDKDRVQVLGRLDFEALRALVAGADLLIMPSLFEGAGLPPIEAMATGTGVLCSGIPVLRETCGEGADYFDPYDPAELTSLLRHYCADDDALAALAAKGHAYVLTRQAHISNAASAELVCDELDKS</sequence>
<dbReference type="Pfam" id="PF00534">
    <property type="entry name" value="Glycos_transf_1"/>
    <property type="match status" value="1"/>
</dbReference>
<gene>
    <name evidence="5" type="ORF">CG716_14775</name>
</gene>
<proteinExistence type="predicted"/>
<dbReference type="PANTHER" id="PTHR46401:SF2">
    <property type="entry name" value="GLYCOSYLTRANSFERASE WBBK-RELATED"/>
    <property type="match status" value="1"/>
</dbReference>
<evidence type="ECO:0000313" key="6">
    <source>
        <dbReference type="Proteomes" id="UP000216063"/>
    </source>
</evidence>
<dbReference type="InterPro" id="IPR001296">
    <property type="entry name" value="Glyco_trans_1"/>
</dbReference>
<dbReference type="RefSeq" id="WP_094480817.1">
    <property type="nucleotide sequence ID" value="NZ_JACKSC010000266.1"/>
</dbReference>
<reference evidence="5 6" key="1">
    <citation type="submission" date="2017-07" db="EMBL/GenBank/DDBJ databases">
        <title>The new phylogeny of genus Mycobacterium.</title>
        <authorList>
            <person name="Tortoli E."/>
            <person name="Trovato A."/>
            <person name="Cirillo D.M."/>
        </authorList>
    </citation>
    <scope>NUCLEOTIDE SEQUENCE [LARGE SCALE GENOMIC DNA]</scope>
    <source>
        <strain evidence="5 6">ATCC 33027</strain>
    </source>
</reference>
<dbReference type="GO" id="GO:0009103">
    <property type="term" value="P:lipopolysaccharide biosynthetic process"/>
    <property type="evidence" value="ECO:0007669"/>
    <property type="project" value="TreeGrafter"/>
</dbReference>
<feature type="domain" description="Glycosyl transferase family 1" evidence="3">
    <location>
        <begin position="197"/>
        <end position="349"/>
    </location>
</feature>
<evidence type="ECO:0000313" key="5">
    <source>
        <dbReference type="EMBL" id="OYN78666.1"/>
    </source>
</evidence>
<dbReference type="InterPro" id="IPR028098">
    <property type="entry name" value="Glyco_trans_4-like_N"/>
</dbReference>